<evidence type="ECO:0000259" key="14">
    <source>
        <dbReference type="Pfam" id="PF13288"/>
    </source>
</evidence>
<dbReference type="InterPro" id="IPR013512">
    <property type="entry name" value="DXP_reductoisomerase_N"/>
</dbReference>
<dbReference type="PANTHER" id="PTHR30525">
    <property type="entry name" value="1-DEOXY-D-XYLULOSE 5-PHOSPHATE REDUCTOISOMERASE"/>
    <property type="match status" value="1"/>
</dbReference>
<evidence type="ECO:0000256" key="2">
    <source>
        <dbReference type="ARBA" id="ARBA00001946"/>
    </source>
</evidence>
<evidence type="ECO:0000256" key="9">
    <source>
        <dbReference type="ARBA" id="ARBA00023211"/>
    </source>
</evidence>
<dbReference type="Gene3D" id="1.10.1740.10">
    <property type="match status" value="1"/>
</dbReference>
<dbReference type="Pfam" id="PF08436">
    <property type="entry name" value="DXP_redisom_C"/>
    <property type="match status" value="1"/>
</dbReference>
<comment type="pathway">
    <text evidence="3">Isoprenoid biosynthesis; isopentenyl diphosphate biosynthesis via DXP pathway; isopentenyl diphosphate from 1-deoxy-D-xylulose 5-phosphate: step 1/6.</text>
</comment>
<dbReference type="NCBIfam" id="NF009114">
    <property type="entry name" value="PRK12464.1"/>
    <property type="match status" value="1"/>
</dbReference>
<dbReference type="FunFam" id="3.40.50.720:FF:000045">
    <property type="entry name" value="1-deoxy-D-xylulose 5-phosphate reductoisomerase"/>
    <property type="match status" value="1"/>
</dbReference>
<reference evidence="15" key="1">
    <citation type="submission" date="2018-05" db="EMBL/GenBank/DDBJ databases">
        <authorList>
            <person name="Lanie J.A."/>
            <person name="Ng W.-L."/>
            <person name="Kazmierczak K.M."/>
            <person name="Andrzejewski T.M."/>
            <person name="Davidsen T.M."/>
            <person name="Wayne K.J."/>
            <person name="Tettelin H."/>
            <person name="Glass J.I."/>
            <person name="Rusch D."/>
            <person name="Podicherti R."/>
            <person name="Tsui H.-C.T."/>
            <person name="Winkler M.E."/>
        </authorList>
    </citation>
    <scope>NUCLEOTIDE SEQUENCE</scope>
</reference>
<evidence type="ECO:0000256" key="3">
    <source>
        <dbReference type="ARBA" id="ARBA00005094"/>
    </source>
</evidence>
<accession>A0A381S5U9</accession>
<keyword evidence="7" id="KW-0521">NADP</keyword>
<dbReference type="Pfam" id="PF13288">
    <property type="entry name" value="DXPR_C"/>
    <property type="match status" value="1"/>
</dbReference>
<evidence type="ECO:0000259" key="13">
    <source>
        <dbReference type="Pfam" id="PF08436"/>
    </source>
</evidence>
<dbReference type="InterPro" id="IPR036169">
    <property type="entry name" value="DXPR_C_sf"/>
</dbReference>
<evidence type="ECO:0000256" key="7">
    <source>
        <dbReference type="ARBA" id="ARBA00022857"/>
    </source>
</evidence>
<name>A0A381S5U9_9ZZZZ</name>
<evidence type="ECO:0000256" key="1">
    <source>
        <dbReference type="ARBA" id="ARBA00001936"/>
    </source>
</evidence>
<dbReference type="GO" id="GO:0051484">
    <property type="term" value="P:isopentenyl diphosphate biosynthetic process, methylerythritol 4-phosphate pathway involved in terpenoid biosynthetic process"/>
    <property type="evidence" value="ECO:0007669"/>
    <property type="project" value="TreeGrafter"/>
</dbReference>
<sequence length="385" mass="42949">MAKKISILGSTGSIGVNTLGVIDTFQDEFDVVYLSTFQNNKLIIEQAKRYQPKALVVVNDSNAEDVKEALEKENIEILIGRDGLLEISKRDDIDLVMNGLVGSAGMEPTINALKAGVDVALSNKESMVMAGDLINNTMNESGAKIYPVDSEHSAIWQCLVGENIEDVKRIILTGSGGPFRTRDVNTFSEISLKEALNHPNWSMGKKITIDSATMMNKGLEVIEARWLFDLQINQIDILIHPQSIIHSMVEFKDRSVKAQLGIPDMKIPIQYALTYPTHALAEWRGLDLAKIGKLTFEEKDIEKFPCIELAYESIRIGGSAPAVLNVANDNAVYSFLNKRIKFTDIPDIIEKACNAHDLVKHPSLEELLELELWTYEFVMKEVDKK</sequence>
<comment type="cofactor">
    <cofactor evidence="1">
        <name>Mn(2+)</name>
        <dbReference type="ChEBI" id="CHEBI:29035"/>
    </cofactor>
</comment>
<keyword evidence="10" id="KW-0414">Isoprene biosynthesis</keyword>
<dbReference type="PANTHER" id="PTHR30525:SF0">
    <property type="entry name" value="1-DEOXY-D-XYLULOSE 5-PHOSPHATE REDUCTOISOMERASE, CHLOROPLASTIC"/>
    <property type="match status" value="1"/>
</dbReference>
<evidence type="ECO:0000256" key="5">
    <source>
        <dbReference type="ARBA" id="ARBA00012366"/>
    </source>
</evidence>
<dbReference type="PIRSF" id="PIRSF006205">
    <property type="entry name" value="Dxp_reductismrs"/>
    <property type="match status" value="1"/>
</dbReference>
<comment type="similarity">
    <text evidence="4">Belongs to the DXR family.</text>
</comment>
<dbReference type="UniPathway" id="UPA00056">
    <property type="reaction ID" value="UER00092"/>
</dbReference>
<evidence type="ECO:0000256" key="6">
    <source>
        <dbReference type="ARBA" id="ARBA00022723"/>
    </source>
</evidence>
<feature type="domain" description="1-deoxy-D-xylulose 5-phosphate reductoisomerase C-terminal" evidence="13">
    <location>
        <begin position="145"/>
        <end position="228"/>
    </location>
</feature>
<gene>
    <name evidence="15" type="ORF">METZ01_LOCUS52309</name>
</gene>
<comment type="cofactor">
    <cofactor evidence="2">
        <name>Mg(2+)</name>
        <dbReference type="ChEBI" id="CHEBI:18420"/>
    </cofactor>
</comment>
<keyword evidence="8" id="KW-0560">Oxidoreductase</keyword>
<evidence type="ECO:0000256" key="8">
    <source>
        <dbReference type="ARBA" id="ARBA00023002"/>
    </source>
</evidence>
<dbReference type="GO" id="GO:0070402">
    <property type="term" value="F:NADPH binding"/>
    <property type="evidence" value="ECO:0007669"/>
    <property type="project" value="InterPro"/>
</dbReference>
<dbReference type="InterPro" id="IPR013644">
    <property type="entry name" value="DXP_reductoisomerase_C"/>
</dbReference>
<dbReference type="SUPFAM" id="SSF69055">
    <property type="entry name" value="1-deoxy-D-xylulose-5-phosphate reductoisomerase, C-terminal domain"/>
    <property type="match status" value="1"/>
</dbReference>
<comment type="catalytic activity">
    <reaction evidence="11">
        <text>2-C-methyl-D-erythritol 4-phosphate + NADP(+) = 1-deoxy-D-xylulose 5-phosphate + NADPH + H(+)</text>
        <dbReference type="Rhea" id="RHEA:13717"/>
        <dbReference type="ChEBI" id="CHEBI:15378"/>
        <dbReference type="ChEBI" id="CHEBI:57783"/>
        <dbReference type="ChEBI" id="CHEBI:57792"/>
        <dbReference type="ChEBI" id="CHEBI:58262"/>
        <dbReference type="ChEBI" id="CHEBI:58349"/>
        <dbReference type="EC" id="1.1.1.267"/>
    </reaction>
    <physiologicalReaction direction="right-to-left" evidence="11">
        <dbReference type="Rhea" id="RHEA:13719"/>
    </physiologicalReaction>
</comment>
<dbReference type="EC" id="1.1.1.267" evidence="5"/>
<proteinExistence type="inferred from homology"/>
<evidence type="ECO:0000256" key="4">
    <source>
        <dbReference type="ARBA" id="ARBA00006825"/>
    </source>
</evidence>
<dbReference type="GO" id="GO:0030604">
    <property type="term" value="F:1-deoxy-D-xylulose-5-phosphate reductoisomerase activity"/>
    <property type="evidence" value="ECO:0007669"/>
    <property type="project" value="UniProtKB-EC"/>
</dbReference>
<keyword evidence="6" id="KW-0479">Metal-binding</keyword>
<dbReference type="NCBIfam" id="TIGR00243">
    <property type="entry name" value="Dxr"/>
    <property type="match status" value="1"/>
</dbReference>
<dbReference type="GO" id="GO:0030145">
    <property type="term" value="F:manganese ion binding"/>
    <property type="evidence" value="ECO:0007669"/>
    <property type="project" value="TreeGrafter"/>
</dbReference>
<dbReference type="InterPro" id="IPR026877">
    <property type="entry name" value="DXPR_C"/>
</dbReference>
<dbReference type="Pfam" id="PF02670">
    <property type="entry name" value="DXP_reductoisom"/>
    <property type="match status" value="1"/>
</dbReference>
<organism evidence="15">
    <name type="scientific">marine metagenome</name>
    <dbReference type="NCBI Taxonomy" id="408172"/>
    <lineage>
        <taxon>unclassified sequences</taxon>
        <taxon>metagenomes</taxon>
        <taxon>ecological metagenomes</taxon>
    </lineage>
</organism>
<feature type="domain" description="DXP reductoisomerase C-terminal" evidence="14">
    <location>
        <begin position="260"/>
        <end position="374"/>
    </location>
</feature>
<evidence type="ECO:0000259" key="12">
    <source>
        <dbReference type="Pfam" id="PF02670"/>
    </source>
</evidence>
<dbReference type="SUPFAM" id="SSF51735">
    <property type="entry name" value="NAD(P)-binding Rossmann-fold domains"/>
    <property type="match status" value="1"/>
</dbReference>
<evidence type="ECO:0000256" key="10">
    <source>
        <dbReference type="ARBA" id="ARBA00023229"/>
    </source>
</evidence>
<dbReference type="HAMAP" id="MF_00183">
    <property type="entry name" value="DXP_reductoisom"/>
    <property type="match status" value="1"/>
</dbReference>
<evidence type="ECO:0000256" key="11">
    <source>
        <dbReference type="ARBA" id="ARBA00048543"/>
    </source>
</evidence>
<dbReference type="SUPFAM" id="SSF55347">
    <property type="entry name" value="Glyceraldehyde-3-phosphate dehydrogenase-like, C-terminal domain"/>
    <property type="match status" value="1"/>
</dbReference>
<protein>
    <recommendedName>
        <fullName evidence="5">1-deoxy-D-xylulose-5-phosphate reductoisomerase</fullName>
        <ecNumber evidence="5">1.1.1.267</ecNumber>
    </recommendedName>
</protein>
<dbReference type="InterPro" id="IPR003821">
    <property type="entry name" value="DXP_reductoisomerase"/>
</dbReference>
<dbReference type="EMBL" id="UINC01002704">
    <property type="protein sequence ID" value="SUZ99455.1"/>
    <property type="molecule type" value="Genomic_DNA"/>
</dbReference>
<keyword evidence="9" id="KW-0464">Manganese</keyword>
<dbReference type="InterPro" id="IPR036291">
    <property type="entry name" value="NAD(P)-bd_dom_sf"/>
</dbReference>
<feature type="domain" description="1-deoxy-D-xylulose 5-phosphate reductoisomerase N-terminal" evidence="12">
    <location>
        <begin position="5"/>
        <end position="131"/>
    </location>
</feature>
<dbReference type="Gene3D" id="3.40.50.720">
    <property type="entry name" value="NAD(P)-binding Rossmann-like Domain"/>
    <property type="match status" value="1"/>
</dbReference>
<evidence type="ECO:0000313" key="15">
    <source>
        <dbReference type="EMBL" id="SUZ99455.1"/>
    </source>
</evidence>
<dbReference type="AlphaFoldDB" id="A0A381S5U9"/>